<reference evidence="1" key="1">
    <citation type="submission" date="2020-04" db="EMBL/GenBank/DDBJ databases">
        <authorList>
            <person name="Alioto T."/>
            <person name="Alioto T."/>
            <person name="Gomez Garrido J."/>
        </authorList>
    </citation>
    <scope>NUCLEOTIDE SEQUENCE</scope>
    <source>
        <strain evidence="1">A484AB</strain>
    </source>
</reference>
<evidence type="ECO:0000313" key="2">
    <source>
        <dbReference type="Proteomes" id="UP001152795"/>
    </source>
</evidence>
<evidence type="ECO:0000313" key="1">
    <source>
        <dbReference type="EMBL" id="CAB4040526.1"/>
    </source>
</evidence>
<dbReference type="EMBL" id="CACRXK020026918">
    <property type="protein sequence ID" value="CAB4040526.1"/>
    <property type="molecule type" value="Genomic_DNA"/>
</dbReference>
<dbReference type="Proteomes" id="UP001152795">
    <property type="component" value="Unassembled WGS sequence"/>
</dbReference>
<comment type="caution">
    <text evidence="1">The sequence shown here is derived from an EMBL/GenBank/DDBJ whole genome shotgun (WGS) entry which is preliminary data.</text>
</comment>
<protein>
    <submittedName>
        <fullName evidence="1">Uncharacterized protein</fullName>
    </submittedName>
</protein>
<proteinExistence type="predicted"/>
<gene>
    <name evidence="1" type="ORF">PACLA_8A064010</name>
</gene>
<sequence>MSLLVVLVSISFSILLKQVDATVDANVAVNLAKMVYKNIIDHAHGADKNGGKFAFTYIHYDATLTKPHYDNPVVNALFDVFKEQNRKMPQLKDKDPSCWPAPEADASCADNNFRVGVFSTGPDHQKVAQIKKVVEILDEVNSPKCPKLAIFGRSKYSDKNIDLRGWPMHEDGFLRKKEAVAKQCGKTQFFYYVNEKPKADTQLAYFAENNVNLDFRSDHD</sequence>
<organism evidence="1 2">
    <name type="scientific">Paramuricea clavata</name>
    <name type="common">Red gorgonian</name>
    <name type="synonym">Violescent sea-whip</name>
    <dbReference type="NCBI Taxonomy" id="317549"/>
    <lineage>
        <taxon>Eukaryota</taxon>
        <taxon>Metazoa</taxon>
        <taxon>Cnidaria</taxon>
        <taxon>Anthozoa</taxon>
        <taxon>Octocorallia</taxon>
        <taxon>Malacalcyonacea</taxon>
        <taxon>Plexauridae</taxon>
        <taxon>Paramuricea</taxon>
    </lineage>
</organism>
<accession>A0A6S7K4Z4</accession>
<dbReference type="AlphaFoldDB" id="A0A6S7K4Z4"/>
<name>A0A6S7K4Z4_PARCT</name>
<keyword evidence="2" id="KW-1185">Reference proteome</keyword>